<dbReference type="AlphaFoldDB" id="A0A8E2J321"/>
<keyword evidence="2" id="KW-0560">Oxidoreductase</keyword>
<gene>
    <name evidence="4" type="ORF">OBBRIDRAFT_789996</name>
</gene>
<dbReference type="GO" id="GO:0043386">
    <property type="term" value="P:mycotoxin biosynthetic process"/>
    <property type="evidence" value="ECO:0007669"/>
    <property type="project" value="InterPro"/>
</dbReference>
<sequence>MSFILLLASCLNFAYICWFTWTHHFNDMLSVSYSYHGHDFPETFPWPSDELPFASLTVEESAHYPLLGPESDDEWLSLTTASYGYVRLGPEDRLFALTMFHELHCLRVLNRAFGKAAVATPEHIQHCLNYLRQGVLCSPDLTLEPGNFEDKDFEVERTGATHTCRDWEAVYSVLDDNYHQWKGKTR</sequence>
<dbReference type="PANTHER" id="PTHR33365">
    <property type="entry name" value="YALI0B05434P"/>
    <property type="match status" value="1"/>
</dbReference>
<keyword evidence="5" id="KW-1185">Reference proteome</keyword>
<comment type="similarity">
    <text evidence="3">Belongs to the ustYa family.</text>
</comment>
<comment type="pathway">
    <text evidence="1">Mycotoxin biosynthesis.</text>
</comment>
<evidence type="ECO:0000313" key="4">
    <source>
        <dbReference type="EMBL" id="OCH93635.1"/>
    </source>
</evidence>
<dbReference type="GO" id="GO:0016491">
    <property type="term" value="F:oxidoreductase activity"/>
    <property type="evidence" value="ECO:0007669"/>
    <property type="project" value="UniProtKB-KW"/>
</dbReference>
<organism evidence="4 5">
    <name type="scientific">Obba rivulosa</name>
    <dbReference type="NCBI Taxonomy" id="1052685"/>
    <lineage>
        <taxon>Eukaryota</taxon>
        <taxon>Fungi</taxon>
        <taxon>Dikarya</taxon>
        <taxon>Basidiomycota</taxon>
        <taxon>Agaricomycotina</taxon>
        <taxon>Agaricomycetes</taxon>
        <taxon>Polyporales</taxon>
        <taxon>Gelatoporiaceae</taxon>
        <taxon>Obba</taxon>
    </lineage>
</organism>
<proteinExistence type="inferred from homology"/>
<dbReference type="PANTHER" id="PTHR33365:SF11">
    <property type="entry name" value="TAT PATHWAY SIGNAL SEQUENCE"/>
    <property type="match status" value="1"/>
</dbReference>
<reference evidence="4 5" key="1">
    <citation type="submission" date="2016-07" db="EMBL/GenBank/DDBJ databases">
        <title>Draft genome of the white-rot fungus Obba rivulosa 3A-2.</title>
        <authorList>
            <consortium name="DOE Joint Genome Institute"/>
            <person name="Miettinen O."/>
            <person name="Riley R."/>
            <person name="Acob R."/>
            <person name="Barry K."/>
            <person name="Cullen D."/>
            <person name="De Vries R."/>
            <person name="Hainaut M."/>
            <person name="Hatakka A."/>
            <person name="Henrissat B."/>
            <person name="Hilden K."/>
            <person name="Kuo R."/>
            <person name="Labutti K."/>
            <person name="Lipzen A."/>
            <person name="Makela M.R."/>
            <person name="Sandor L."/>
            <person name="Spatafora J.W."/>
            <person name="Grigoriev I.V."/>
            <person name="Hibbett D.S."/>
        </authorList>
    </citation>
    <scope>NUCLEOTIDE SEQUENCE [LARGE SCALE GENOMIC DNA]</scope>
    <source>
        <strain evidence="4 5">3A-2</strain>
    </source>
</reference>
<name>A0A8E2J321_9APHY</name>
<dbReference type="OrthoDB" id="3687641at2759"/>
<protein>
    <recommendedName>
        <fullName evidence="6">Oxidase ustYa</fullName>
    </recommendedName>
</protein>
<evidence type="ECO:0000256" key="2">
    <source>
        <dbReference type="ARBA" id="ARBA00023002"/>
    </source>
</evidence>
<dbReference type="EMBL" id="KV722352">
    <property type="protein sequence ID" value="OCH93635.1"/>
    <property type="molecule type" value="Genomic_DNA"/>
</dbReference>
<evidence type="ECO:0000256" key="3">
    <source>
        <dbReference type="ARBA" id="ARBA00035112"/>
    </source>
</evidence>
<dbReference type="InterPro" id="IPR021765">
    <property type="entry name" value="UstYa-like"/>
</dbReference>
<evidence type="ECO:0000256" key="1">
    <source>
        <dbReference type="ARBA" id="ARBA00004685"/>
    </source>
</evidence>
<dbReference type="Pfam" id="PF11807">
    <property type="entry name" value="UstYa"/>
    <property type="match status" value="1"/>
</dbReference>
<dbReference type="Proteomes" id="UP000250043">
    <property type="component" value="Unassembled WGS sequence"/>
</dbReference>
<evidence type="ECO:0000313" key="5">
    <source>
        <dbReference type="Proteomes" id="UP000250043"/>
    </source>
</evidence>
<evidence type="ECO:0008006" key="6">
    <source>
        <dbReference type="Google" id="ProtNLM"/>
    </source>
</evidence>
<accession>A0A8E2J321</accession>